<dbReference type="AlphaFoldDB" id="A0A846QTQ8"/>
<evidence type="ECO:0000313" key="2">
    <source>
        <dbReference type="Proteomes" id="UP000590442"/>
    </source>
</evidence>
<organism evidence="1 2">
    <name type="scientific">Saonia flava</name>
    <dbReference type="NCBI Taxonomy" id="523696"/>
    <lineage>
        <taxon>Bacteria</taxon>
        <taxon>Pseudomonadati</taxon>
        <taxon>Bacteroidota</taxon>
        <taxon>Flavobacteriia</taxon>
        <taxon>Flavobacteriales</taxon>
        <taxon>Flavobacteriaceae</taxon>
        <taxon>Saonia</taxon>
    </lineage>
</organism>
<gene>
    <name evidence="1" type="ORF">GGR42_000185</name>
</gene>
<dbReference type="EMBL" id="JAATJJ010000001">
    <property type="protein sequence ID" value="NJB69723.1"/>
    <property type="molecule type" value="Genomic_DNA"/>
</dbReference>
<reference evidence="1 2" key="1">
    <citation type="submission" date="2020-03" db="EMBL/GenBank/DDBJ databases">
        <title>Genomic Encyclopedia of Type Strains, Phase IV (KMG-IV): sequencing the most valuable type-strain genomes for metagenomic binning, comparative biology and taxonomic classification.</title>
        <authorList>
            <person name="Goeker M."/>
        </authorList>
    </citation>
    <scope>NUCLEOTIDE SEQUENCE [LARGE SCALE GENOMIC DNA]</scope>
    <source>
        <strain evidence="1 2">DSM 29762</strain>
    </source>
</reference>
<protein>
    <submittedName>
        <fullName evidence="1">Uncharacterized protein</fullName>
    </submittedName>
</protein>
<proteinExistence type="predicted"/>
<keyword evidence="2" id="KW-1185">Reference proteome</keyword>
<dbReference type="RefSeq" id="WP_167959928.1">
    <property type="nucleotide sequence ID" value="NZ_JAATJJ010000001.1"/>
</dbReference>
<evidence type="ECO:0000313" key="1">
    <source>
        <dbReference type="EMBL" id="NJB69723.1"/>
    </source>
</evidence>
<sequence>MDKKIQRLIDGSSELARHFKSEDDYYWTFPIDYINSNDHLQSFLLNNKDIEVFSLFKKHYPQLEPYIENYKAPLVKLNDKEFMVHDSVRFILYNYCVFKLTNDLLTYCSNVRNTPGLRIEDGPNKRYSYPYSDEYIMRKLFLKDIKHPLAVNNFISRGFYMRSYIGGRQFLNLNHIEMLVERAEETYDFSELKIN</sequence>
<comment type="caution">
    <text evidence="1">The sequence shown here is derived from an EMBL/GenBank/DDBJ whole genome shotgun (WGS) entry which is preliminary data.</text>
</comment>
<name>A0A846QTQ8_9FLAO</name>
<accession>A0A846QTQ8</accession>
<dbReference type="Proteomes" id="UP000590442">
    <property type="component" value="Unassembled WGS sequence"/>
</dbReference>